<dbReference type="InterPro" id="IPR029510">
    <property type="entry name" value="Ald_DH_CS_GLU"/>
</dbReference>
<dbReference type="InterPro" id="IPR016161">
    <property type="entry name" value="Ald_DH/histidinol_DH"/>
</dbReference>
<dbReference type="HOGENOM" id="CLU_005391_1_0_1"/>
<evidence type="ECO:0000256" key="3">
    <source>
        <dbReference type="RuleBase" id="RU003345"/>
    </source>
</evidence>
<dbReference type="eggNOG" id="KOG2450">
    <property type="taxonomic scope" value="Eukaryota"/>
</dbReference>
<dbReference type="EMBL" id="KB822712">
    <property type="protein sequence ID" value="ETN45315.1"/>
    <property type="molecule type" value="Genomic_DNA"/>
</dbReference>
<dbReference type="InterPro" id="IPR015590">
    <property type="entry name" value="Aldehyde_DH_dom"/>
</dbReference>
<dbReference type="PANTHER" id="PTHR43353:SF6">
    <property type="entry name" value="CYTOPLASMIC ALDEHYDE DEHYDROGENASE (EUROFUNG)"/>
    <property type="match status" value="1"/>
</dbReference>
<dbReference type="GeneID" id="19976485"/>
<dbReference type="Gene3D" id="3.40.309.10">
    <property type="entry name" value="Aldehyde Dehydrogenase, Chain A, domain 2"/>
    <property type="match status" value="1"/>
</dbReference>
<dbReference type="OrthoDB" id="310895at2759"/>
<gene>
    <name evidence="5" type="ORF">HMPREF1541_09146</name>
</gene>
<keyword evidence="6" id="KW-1185">Reference proteome</keyword>
<dbReference type="InterPro" id="IPR016163">
    <property type="entry name" value="Ald_DH_C"/>
</dbReference>
<dbReference type="GO" id="GO:0009450">
    <property type="term" value="P:gamma-aminobutyric acid catabolic process"/>
    <property type="evidence" value="ECO:0007669"/>
    <property type="project" value="TreeGrafter"/>
</dbReference>
<dbReference type="RefSeq" id="XP_008712043.1">
    <property type="nucleotide sequence ID" value="XM_008713821.1"/>
</dbReference>
<dbReference type="Pfam" id="PF00171">
    <property type="entry name" value="Aldedh"/>
    <property type="match status" value="1"/>
</dbReference>
<dbReference type="InterPro" id="IPR016162">
    <property type="entry name" value="Ald_DH_N"/>
</dbReference>
<dbReference type="InParanoid" id="W2S9J5"/>
<evidence type="ECO:0000313" key="5">
    <source>
        <dbReference type="EMBL" id="ETN45315.1"/>
    </source>
</evidence>
<evidence type="ECO:0000256" key="2">
    <source>
        <dbReference type="PROSITE-ProRule" id="PRU10007"/>
    </source>
</evidence>
<evidence type="ECO:0000256" key="1">
    <source>
        <dbReference type="ARBA" id="ARBA00023002"/>
    </source>
</evidence>
<dbReference type="STRING" id="1220924.W2S9J5"/>
<protein>
    <recommendedName>
        <fullName evidence="4">Aldehyde dehydrogenase domain-containing protein</fullName>
    </recommendedName>
</protein>
<feature type="active site" evidence="2">
    <location>
        <position position="255"/>
    </location>
</feature>
<dbReference type="PROSITE" id="PS00687">
    <property type="entry name" value="ALDEHYDE_DEHYDR_GLU"/>
    <property type="match status" value="1"/>
</dbReference>
<dbReference type="Proteomes" id="UP000030752">
    <property type="component" value="Unassembled WGS sequence"/>
</dbReference>
<keyword evidence="1 3" id="KW-0560">Oxidoreductase</keyword>
<reference evidence="5 6" key="1">
    <citation type="submission" date="2013-03" db="EMBL/GenBank/DDBJ databases">
        <title>The Genome Sequence of Phialophora europaea CBS 101466.</title>
        <authorList>
            <consortium name="The Broad Institute Genomics Platform"/>
            <person name="Cuomo C."/>
            <person name="de Hoog S."/>
            <person name="Gorbushina A."/>
            <person name="Walker B."/>
            <person name="Young S.K."/>
            <person name="Zeng Q."/>
            <person name="Gargeya S."/>
            <person name="Fitzgerald M."/>
            <person name="Haas B."/>
            <person name="Abouelleil A."/>
            <person name="Allen A.W."/>
            <person name="Alvarado L."/>
            <person name="Arachchi H.M."/>
            <person name="Berlin A.M."/>
            <person name="Chapman S.B."/>
            <person name="Gainer-Dewar J."/>
            <person name="Goldberg J."/>
            <person name="Griggs A."/>
            <person name="Gujja S."/>
            <person name="Hansen M."/>
            <person name="Howarth C."/>
            <person name="Imamovic A."/>
            <person name="Ireland A."/>
            <person name="Larimer J."/>
            <person name="McCowan C."/>
            <person name="Murphy C."/>
            <person name="Pearson M."/>
            <person name="Poon T.W."/>
            <person name="Priest M."/>
            <person name="Roberts A."/>
            <person name="Saif S."/>
            <person name="Shea T."/>
            <person name="Sisk P."/>
            <person name="Sykes S."/>
            <person name="Wortman J."/>
            <person name="Nusbaum C."/>
            <person name="Birren B."/>
        </authorList>
    </citation>
    <scope>NUCLEOTIDE SEQUENCE [LARGE SCALE GENOMIC DNA]</scope>
    <source>
        <strain evidence="5 6">CBS 101466</strain>
    </source>
</reference>
<feature type="domain" description="Aldehyde dehydrogenase" evidence="4">
    <location>
        <begin position="34"/>
        <end position="471"/>
    </location>
</feature>
<organism evidence="5 6">
    <name type="scientific">Cyphellophora europaea (strain CBS 101466)</name>
    <name type="common">Phialophora europaea</name>
    <dbReference type="NCBI Taxonomy" id="1220924"/>
    <lineage>
        <taxon>Eukaryota</taxon>
        <taxon>Fungi</taxon>
        <taxon>Dikarya</taxon>
        <taxon>Ascomycota</taxon>
        <taxon>Pezizomycotina</taxon>
        <taxon>Eurotiomycetes</taxon>
        <taxon>Chaetothyriomycetidae</taxon>
        <taxon>Chaetothyriales</taxon>
        <taxon>Cyphellophoraceae</taxon>
        <taxon>Cyphellophora</taxon>
    </lineage>
</organism>
<dbReference type="AlphaFoldDB" id="W2S9J5"/>
<name>W2S9J5_CYPE1</name>
<dbReference type="SUPFAM" id="SSF53720">
    <property type="entry name" value="ALDH-like"/>
    <property type="match status" value="1"/>
</dbReference>
<accession>W2S9J5</accession>
<dbReference type="VEuPathDB" id="FungiDB:HMPREF1541_09146"/>
<comment type="similarity">
    <text evidence="3">Belongs to the aldehyde dehydrogenase family.</text>
</comment>
<proteinExistence type="inferred from homology"/>
<evidence type="ECO:0000313" key="6">
    <source>
        <dbReference type="Proteomes" id="UP000030752"/>
    </source>
</evidence>
<evidence type="ECO:0000259" key="4">
    <source>
        <dbReference type="Pfam" id="PF00171"/>
    </source>
</evidence>
<dbReference type="PANTHER" id="PTHR43353">
    <property type="entry name" value="SUCCINATE-SEMIALDEHYDE DEHYDROGENASE, MITOCHONDRIAL"/>
    <property type="match status" value="1"/>
</dbReference>
<dbReference type="GO" id="GO:0004777">
    <property type="term" value="F:succinate-semialdehyde dehydrogenase (NAD+) activity"/>
    <property type="evidence" value="ECO:0007669"/>
    <property type="project" value="TreeGrafter"/>
</dbReference>
<dbReference type="InterPro" id="IPR050740">
    <property type="entry name" value="Aldehyde_DH_Superfamily"/>
</dbReference>
<sequence length="491" mass="52051">MSKLPHLPLMIDNAPHDDPSATIITNHSAHLSVPYSTYTSCTPSVAAVAAASSQRAFKTWSLTTPSSRRAILQKTAALVLTHQDELVRLQVEETNCPAQWAMQGVIWAAAHLEEMAARITTVLSGELPVVQTPGMTALAYKAPIGPVLSIPPWNAALFLACRAIDTPLAVGCTVILKASEQSPRTHHFLAGLFWEAGLPKGVLNVVQCGREDAAAVTEVLVSHEAVRKVEFIGSAAVGRAIGALAGKYLKPMLMELGGKSALVVCEDADLEGAARAAVMGGFVHHGQICFSTERVIVRREVEGRFLEVLKAVAAQWDCHSAIGSAGPSRTLKLVKDAVAKGAEVMFGDVQLRSETMMTPVILKGVPKDAEISDEESFGPVLALYIADSDQQAVEMANDTQYGLAAGVWSKDVVRALRIARQIEAGQTHINLPFGTGHDEATIPVGVTKGSGFGKGQNGSWGLEEFLATRTVTFTDGQAQTQPTEAANGHGS</sequence>
<dbReference type="Gene3D" id="3.40.605.10">
    <property type="entry name" value="Aldehyde Dehydrogenase, Chain A, domain 1"/>
    <property type="match status" value="1"/>
</dbReference>